<dbReference type="KEGG" id="ccr:CC_1244"/>
<sequence>MLGCLRPNARSGGRDPLQADRIKVEVVDIAGLGPAERSAWRDLRAADPTLASPYFDLRFIDVAAEVAPGAKIAVVREDGEIRGFLPFQKRGALLQPLAAPMSDFHGLIGARGLSVSRLLPDLPGARRVRFGALVGASDEDLPGLASRRAMAAVLSDGFDAYLAGRDSRFLKDKRRRRRTLERDHGPLSFSLLPATRDDIAMIVDRKRAQIARTHQYDVFACGWTVTLLERLVDASAEDFGLRTATLRAGGRVVAAELGLLSEGRYHLWLPIYDPEFARYSPGALMTLDTLEALAGLGVSRVDFGVDADSYKRDFADPVETVFEGLVERRRGVRGRPMRVMGAARLARRFDRIVACEPGLVGQLRGGGGFLATLARRYPRLGAALGLGFGLVGLAMMVD</sequence>
<dbReference type="SMR" id="Q9A8V7"/>
<dbReference type="Pfam" id="PF13480">
    <property type="entry name" value="Acetyltransf_6"/>
    <property type="match status" value="1"/>
</dbReference>
<dbReference type="AlphaFoldDB" id="Q9A8V7"/>
<dbReference type="SUPFAM" id="SSF55729">
    <property type="entry name" value="Acyl-CoA N-acyltransferases (Nat)"/>
    <property type="match status" value="1"/>
</dbReference>
<dbReference type="Proteomes" id="UP000001816">
    <property type="component" value="Chromosome"/>
</dbReference>
<name>Q9A8V7_CAUVC</name>
<evidence type="ECO:0000313" key="3">
    <source>
        <dbReference type="Proteomes" id="UP000001816"/>
    </source>
</evidence>
<dbReference type="PATRIC" id="fig|190650.5.peg.1270"/>
<organism evidence="2 3">
    <name type="scientific">Caulobacter vibrioides (strain ATCC 19089 / CIP 103742 / CB 15)</name>
    <name type="common">Caulobacter crescentus</name>
    <dbReference type="NCBI Taxonomy" id="190650"/>
    <lineage>
        <taxon>Bacteria</taxon>
        <taxon>Pseudomonadati</taxon>
        <taxon>Pseudomonadota</taxon>
        <taxon>Alphaproteobacteria</taxon>
        <taxon>Caulobacterales</taxon>
        <taxon>Caulobacteraceae</taxon>
        <taxon>Caulobacter</taxon>
    </lineage>
</organism>
<keyword evidence="3" id="KW-1185">Reference proteome</keyword>
<dbReference type="InterPro" id="IPR016181">
    <property type="entry name" value="Acyl_CoA_acyltransferase"/>
</dbReference>
<dbReference type="eggNOG" id="COG5653">
    <property type="taxonomic scope" value="Bacteria"/>
</dbReference>
<feature type="domain" description="BioF2-like acetyltransferase" evidence="1">
    <location>
        <begin position="168"/>
        <end position="312"/>
    </location>
</feature>
<dbReference type="STRING" id="190650.CC_1244"/>
<dbReference type="PIR" id="E87403">
    <property type="entry name" value="E87403"/>
</dbReference>
<accession>Q9A8V7</accession>
<dbReference type="EnsemblBacteria" id="AAK23225">
    <property type="protein sequence ID" value="AAK23225"/>
    <property type="gene ID" value="CC_1244"/>
</dbReference>
<dbReference type="InterPro" id="IPR038740">
    <property type="entry name" value="BioF2-like_GNAT_dom"/>
</dbReference>
<gene>
    <name evidence="2" type="ordered locus">CC_1244</name>
</gene>
<dbReference type="HOGENOM" id="CLU_058581_0_0_5"/>
<evidence type="ECO:0000313" key="2">
    <source>
        <dbReference type="EMBL" id="AAK23225.1"/>
    </source>
</evidence>
<dbReference type="EMBL" id="AE005673">
    <property type="protein sequence ID" value="AAK23225.1"/>
    <property type="molecule type" value="Genomic_DNA"/>
</dbReference>
<protein>
    <recommendedName>
        <fullName evidence="1">BioF2-like acetyltransferase domain-containing protein</fullName>
    </recommendedName>
</protein>
<evidence type="ECO:0000259" key="1">
    <source>
        <dbReference type="Pfam" id="PF13480"/>
    </source>
</evidence>
<dbReference type="BioCyc" id="CAULO:CC1244-MONOMER"/>
<proteinExistence type="predicted"/>
<reference evidence="2 3" key="1">
    <citation type="journal article" date="2001" name="Proc. Natl. Acad. Sci. U.S.A.">
        <title>Complete genome sequence of Caulobacter crescentus.</title>
        <authorList>
            <person name="Nierman W.C."/>
            <person name="Feldblyum T.V."/>
            <person name="Laub M.T."/>
            <person name="Paulsen I.T."/>
            <person name="Nelson K.E."/>
            <person name="Eisen J.A."/>
            <person name="Heidelberg J.F."/>
            <person name="Alley M.R."/>
            <person name="Ohta N."/>
            <person name="Maddock J.R."/>
            <person name="Potocka I."/>
            <person name="Nelson W.C."/>
            <person name="Newton A."/>
            <person name="Stephens C."/>
            <person name="Phadke N.D."/>
            <person name="Ely B."/>
            <person name="DeBoy R.T."/>
            <person name="Dodson R.J."/>
            <person name="Durkin A.S."/>
            <person name="Gwinn M.L."/>
            <person name="Haft D.H."/>
            <person name="Kolonay J.F."/>
            <person name="Smit J."/>
            <person name="Craven M.B."/>
            <person name="Khouri H."/>
            <person name="Shetty J."/>
            <person name="Berry K."/>
            <person name="Utterback T."/>
            <person name="Tran K."/>
            <person name="Wolf A."/>
            <person name="Vamathevan J."/>
            <person name="Ermolaeva M."/>
            <person name="White O."/>
            <person name="Salzberg S.L."/>
            <person name="Venter J.C."/>
            <person name="Shapiro L."/>
            <person name="Fraser C.M."/>
        </authorList>
    </citation>
    <scope>NUCLEOTIDE SEQUENCE [LARGE SCALE GENOMIC DNA]</scope>
    <source>
        <strain evidence="3">ATCC 19089 / CB15</strain>
    </source>
</reference>